<evidence type="ECO:0000256" key="1">
    <source>
        <dbReference type="ARBA" id="ARBA00004651"/>
    </source>
</evidence>
<dbReference type="CDD" id="cd17369">
    <property type="entry name" value="MFS_ShiA_like"/>
    <property type="match status" value="1"/>
</dbReference>
<feature type="transmembrane region" description="Helical" evidence="7">
    <location>
        <begin position="311"/>
        <end position="331"/>
    </location>
</feature>
<keyword evidence="2" id="KW-0813">Transport</keyword>
<feature type="domain" description="Major facilitator superfamily (MFS) profile" evidence="8">
    <location>
        <begin position="18"/>
        <end position="427"/>
    </location>
</feature>
<feature type="transmembrane region" description="Helical" evidence="7">
    <location>
        <begin position="373"/>
        <end position="396"/>
    </location>
</feature>
<feature type="transmembrane region" description="Helical" evidence="7">
    <location>
        <begin position="402"/>
        <end position="422"/>
    </location>
</feature>
<feature type="transmembrane region" description="Helical" evidence="7">
    <location>
        <begin position="59"/>
        <end position="79"/>
    </location>
</feature>
<dbReference type="EMBL" id="CP074676">
    <property type="protein sequence ID" value="QVL17202.1"/>
    <property type="molecule type" value="Genomic_DNA"/>
</dbReference>
<protein>
    <submittedName>
        <fullName evidence="9">MHS family MFS transporter</fullName>
    </submittedName>
</protein>
<accession>A0ABX8DM50</accession>
<feature type="transmembrane region" description="Helical" evidence="7">
    <location>
        <begin position="282"/>
        <end position="299"/>
    </location>
</feature>
<dbReference type="Proteomes" id="UP000678154">
    <property type="component" value="Chromosome"/>
</dbReference>
<dbReference type="PANTHER" id="PTHR43045">
    <property type="entry name" value="SHIKIMATE TRANSPORTER"/>
    <property type="match status" value="1"/>
</dbReference>
<dbReference type="SUPFAM" id="SSF103473">
    <property type="entry name" value="MFS general substrate transporter"/>
    <property type="match status" value="1"/>
</dbReference>
<keyword evidence="5 7" id="KW-1133">Transmembrane helix</keyword>
<name>A0ABX8DM50_9PSED</name>
<sequence length="445" mass="48487">MANTIENGTPSAVTPTRVAVASMIGTIMEWYDFFLYGFVAALVFGPLFFPAFSATTGTIAAFATLAVGFVARPLGGVIFGHFGDRIGRKTMLITSLSIMGAATFGIGLLPTYETAGILAPILLTACRFFQGIALGGEWGGAVLMAVEYAPDKRRGFFGSIVQSGATIGLALATTVLFICSYMLPQEEFIAWGWRVPFLISIVMLVSGLYIRLKVTETPAFKKLRESGEIAKFPLKDVLRDHYKEIYHTAAIYLGSITVPFYTVWVFLIYYGTNVLKVDRSDLLLGVVVVNTILSLAILGAGKLSDKLGRRFVFFCGFTLLAVMAFPFFWVADLAETKWLWLAMVMLSFPLWAMWGAMPAFFCELFPEKLRYTGISLGSQAGTIIGGLVPMFATAVLEDYGTWPISALIAVTACLGLWSAFCVSSKSAVERRFAQAAETNRFASQS</sequence>
<keyword evidence="6 7" id="KW-0472">Membrane</keyword>
<dbReference type="InterPro" id="IPR020846">
    <property type="entry name" value="MFS_dom"/>
</dbReference>
<dbReference type="InterPro" id="IPR036259">
    <property type="entry name" value="MFS_trans_sf"/>
</dbReference>
<reference evidence="9 10" key="1">
    <citation type="journal article" date="2016" name="J. Hazard. Mater.">
        <title>A newly isolated Pseudomonas putida S-1 strain for batch-mode-propanethiol degradation and continuous treatment of propanethiol-containing waste gas.</title>
        <authorList>
            <person name="Chen D.Z."/>
            <person name="Sun Y.M."/>
            <person name="Han L.M."/>
            <person name="Chen J."/>
            <person name="Ye J.X."/>
            <person name="Chen J.M."/>
        </authorList>
    </citation>
    <scope>NUCLEOTIDE SEQUENCE [LARGE SCALE GENOMIC DNA]</scope>
    <source>
        <strain evidence="9 10">S-1</strain>
    </source>
</reference>
<dbReference type="PANTHER" id="PTHR43045:SF1">
    <property type="entry name" value="SHIKIMATE TRANSPORTER"/>
    <property type="match status" value="1"/>
</dbReference>
<gene>
    <name evidence="9" type="ORF">KH389_17535</name>
</gene>
<keyword evidence="4 7" id="KW-0812">Transmembrane</keyword>
<feature type="transmembrane region" description="Helical" evidence="7">
    <location>
        <begin position="91"/>
        <end position="109"/>
    </location>
</feature>
<dbReference type="GeneID" id="87482068"/>
<evidence type="ECO:0000256" key="6">
    <source>
        <dbReference type="ARBA" id="ARBA00023136"/>
    </source>
</evidence>
<evidence type="ECO:0000256" key="2">
    <source>
        <dbReference type="ARBA" id="ARBA00022448"/>
    </source>
</evidence>
<evidence type="ECO:0000313" key="10">
    <source>
        <dbReference type="Proteomes" id="UP000678154"/>
    </source>
</evidence>
<feature type="transmembrane region" description="Helical" evidence="7">
    <location>
        <begin position="195"/>
        <end position="212"/>
    </location>
</feature>
<feature type="transmembrane region" description="Helical" evidence="7">
    <location>
        <begin position="115"/>
        <end position="135"/>
    </location>
</feature>
<evidence type="ECO:0000259" key="8">
    <source>
        <dbReference type="PROSITE" id="PS50850"/>
    </source>
</evidence>
<comment type="subcellular location">
    <subcellularLocation>
        <location evidence="1">Cell membrane</location>
        <topology evidence="1">Multi-pass membrane protein</topology>
    </subcellularLocation>
</comment>
<feature type="transmembrane region" description="Helical" evidence="7">
    <location>
        <begin position="33"/>
        <end position="53"/>
    </location>
</feature>
<keyword evidence="3" id="KW-1003">Cell membrane</keyword>
<dbReference type="InterPro" id="IPR011701">
    <property type="entry name" value="MFS"/>
</dbReference>
<dbReference type="PROSITE" id="PS00216">
    <property type="entry name" value="SUGAR_TRANSPORT_1"/>
    <property type="match status" value="1"/>
</dbReference>
<evidence type="ECO:0000256" key="4">
    <source>
        <dbReference type="ARBA" id="ARBA00022692"/>
    </source>
</evidence>
<dbReference type="RefSeq" id="WP_213605923.1">
    <property type="nucleotide sequence ID" value="NZ_CP074676.1"/>
</dbReference>
<evidence type="ECO:0000256" key="3">
    <source>
        <dbReference type="ARBA" id="ARBA00022475"/>
    </source>
</evidence>
<organism evidence="9 10">
    <name type="scientific">Pseudomonas qingdaonensis</name>
    <dbReference type="NCBI Taxonomy" id="2056231"/>
    <lineage>
        <taxon>Bacteria</taxon>
        <taxon>Pseudomonadati</taxon>
        <taxon>Pseudomonadota</taxon>
        <taxon>Gammaproteobacteria</taxon>
        <taxon>Pseudomonadales</taxon>
        <taxon>Pseudomonadaceae</taxon>
        <taxon>Pseudomonas</taxon>
    </lineage>
</organism>
<evidence type="ECO:0000256" key="5">
    <source>
        <dbReference type="ARBA" id="ARBA00022989"/>
    </source>
</evidence>
<keyword evidence="10" id="KW-1185">Reference proteome</keyword>
<proteinExistence type="predicted"/>
<feature type="transmembrane region" description="Helical" evidence="7">
    <location>
        <begin position="249"/>
        <end position="270"/>
    </location>
</feature>
<feature type="transmembrane region" description="Helical" evidence="7">
    <location>
        <begin position="156"/>
        <end position="183"/>
    </location>
</feature>
<evidence type="ECO:0000313" key="9">
    <source>
        <dbReference type="EMBL" id="QVL17202.1"/>
    </source>
</evidence>
<feature type="transmembrane region" description="Helical" evidence="7">
    <location>
        <begin position="337"/>
        <end position="361"/>
    </location>
</feature>
<dbReference type="PROSITE" id="PS50850">
    <property type="entry name" value="MFS"/>
    <property type="match status" value="1"/>
</dbReference>
<evidence type="ECO:0000256" key="7">
    <source>
        <dbReference type="SAM" id="Phobius"/>
    </source>
</evidence>
<dbReference type="Gene3D" id="1.20.1250.20">
    <property type="entry name" value="MFS general substrate transporter like domains"/>
    <property type="match status" value="1"/>
</dbReference>
<dbReference type="Pfam" id="PF07690">
    <property type="entry name" value="MFS_1"/>
    <property type="match status" value="1"/>
</dbReference>
<dbReference type="InterPro" id="IPR005829">
    <property type="entry name" value="Sugar_transporter_CS"/>
</dbReference>